<organism evidence="10 11">
    <name type="scientific">Candidatus Accumulibacter appositus</name>
    <dbReference type="NCBI Taxonomy" id="1454003"/>
    <lineage>
        <taxon>Bacteria</taxon>
        <taxon>Pseudomonadati</taxon>
        <taxon>Pseudomonadota</taxon>
        <taxon>Betaproteobacteria</taxon>
        <taxon>Candidatus Accumulibacter</taxon>
    </lineage>
</organism>
<accession>A0A011PPK6</accession>
<keyword evidence="1" id="KW-0645">Protease</keyword>
<dbReference type="PATRIC" id="fig|1454003.3.peg.2865"/>
<feature type="disulfide bond" evidence="8">
    <location>
        <begin position="226"/>
        <end position="233"/>
    </location>
</feature>
<reference evidence="10 11" key="1">
    <citation type="submission" date="2014-02" db="EMBL/GenBank/DDBJ databases">
        <title>Expanding our view of genomic diversity in Candidatus Accumulibacter clades.</title>
        <authorList>
            <person name="Skennerton C.T."/>
            <person name="Barr J.J."/>
            <person name="Slater F.R."/>
            <person name="Bond P.L."/>
            <person name="Tyson G.W."/>
        </authorList>
    </citation>
    <scope>NUCLEOTIDE SEQUENCE [LARGE SCALE GENOMIC DNA]</scope>
    <source>
        <strain evidence="11">BA-92</strain>
    </source>
</reference>
<evidence type="ECO:0000256" key="1">
    <source>
        <dbReference type="ARBA" id="ARBA00022670"/>
    </source>
</evidence>
<dbReference type="NCBIfam" id="NF006947">
    <property type="entry name" value="PRK09429.1"/>
    <property type="match status" value="1"/>
</dbReference>
<keyword evidence="4" id="KW-0574">Periplasm</keyword>
<dbReference type="Gene3D" id="3.30.1380.10">
    <property type="match status" value="1"/>
</dbReference>
<evidence type="ECO:0000256" key="2">
    <source>
        <dbReference type="ARBA" id="ARBA00022723"/>
    </source>
</evidence>
<dbReference type="Pfam" id="PF03411">
    <property type="entry name" value="Peptidase_M74"/>
    <property type="match status" value="1"/>
</dbReference>
<evidence type="ECO:0000313" key="10">
    <source>
        <dbReference type="EMBL" id="EXI78815.1"/>
    </source>
</evidence>
<keyword evidence="3 9" id="KW-0732">Signal</keyword>
<evidence type="ECO:0000256" key="3">
    <source>
        <dbReference type="ARBA" id="ARBA00022729"/>
    </source>
</evidence>
<evidence type="ECO:0000256" key="5">
    <source>
        <dbReference type="ARBA" id="ARBA00022801"/>
    </source>
</evidence>
<dbReference type="GO" id="GO:0030288">
    <property type="term" value="C:outer membrane-bounded periplasmic space"/>
    <property type="evidence" value="ECO:0007669"/>
    <property type="project" value="InterPro"/>
</dbReference>
<feature type="disulfide bond" evidence="8">
    <location>
        <begin position="54"/>
        <end position="280"/>
    </location>
</feature>
<protein>
    <submittedName>
        <fullName evidence="10">Penicillin-insensitive murein endopeptidase</fullName>
        <ecNumber evidence="10">3.4.24.-</ecNumber>
    </submittedName>
</protein>
<evidence type="ECO:0000256" key="9">
    <source>
        <dbReference type="SAM" id="SignalP"/>
    </source>
</evidence>
<dbReference type="AlphaFoldDB" id="A0A011PPK6"/>
<dbReference type="EC" id="3.4.24.-" evidence="10"/>
<dbReference type="GO" id="GO:0006508">
    <property type="term" value="P:proteolysis"/>
    <property type="evidence" value="ECO:0007669"/>
    <property type="project" value="UniProtKB-KW"/>
</dbReference>
<evidence type="ECO:0000256" key="8">
    <source>
        <dbReference type="PIRSR" id="PIRSR018455-2"/>
    </source>
</evidence>
<feature type="chain" id="PRO_5001461759" evidence="9">
    <location>
        <begin position="31"/>
        <end position="287"/>
    </location>
</feature>
<keyword evidence="5 10" id="KW-0378">Hydrolase</keyword>
<dbReference type="STRING" id="1454003.AW10_02805"/>
<evidence type="ECO:0000256" key="4">
    <source>
        <dbReference type="ARBA" id="ARBA00022764"/>
    </source>
</evidence>
<keyword evidence="8" id="KW-1015">Disulfide bond</keyword>
<evidence type="ECO:0000256" key="7">
    <source>
        <dbReference type="ARBA" id="ARBA00023049"/>
    </source>
</evidence>
<proteinExistence type="predicted"/>
<feature type="signal peptide" evidence="9">
    <location>
        <begin position="1"/>
        <end position="30"/>
    </location>
</feature>
<dbReference type="GO" id="GO:0046872">
    <property type="term" value="F:metal ion binding"/>
    <property type="evidence" value="ECO:0007669"/>
    <property type="project" value="UniProtKB-KW"/>
</dbReference>
<dbReference type="Proteomes" id="UP000021816">
    <property type="component" value="Unassembled WGS sequence"/>
</dbReference>
<keyword evidence="2" id="KW-0479">Metal-binding</keyword>
<comment type="caution">
    <text evidence="10">The sequence shown here is derived from an EMBL/GenBank/DDBJ whole genome shotgun (WGS) entry which is preliminary data.</text>
</comment>
<dbReference type="PIRSF" id="PIRSF018455">
    <property type="entry name" value="MepA"/>
    <property type="match status" value="1"/>
</dbReference>
<dbReference type="SUPFAM" id="SSF55166">
    <property type="entry name" value="Hedgehog/DD-peptidase"/>
    <property type="match status" value="1"/>
</dbReference>
<sequence length="287" mass="30851">MNRRLLLAPKAPALLLATWLTVGVAGSALATPWAQVKAPSEGPTQAIGGVANGCIAGAQALPAEGEGYVSIRRYRNRFYGHADLLHLVRDLARAQARRGPGLVMIGDLSQPRGGLMSSSHRSHQNGLDVDIWFLRAPSAATANRDTAHQPDPPSMVSADGEGVSALWGDDQQTLLKAAAVDPRVDRIFVNAAIKRELCASDGDKAWLHKLRPWFGHDAHFHVRLRCPHDSSECKQQAAIPAGDGCDDELDWWFSAEARTPAKKSAAPIPTRPEPVTLAACQPLLSTH</sequence>
<gene>
    <name evidence="10" type="primary">mepA</name>
    <name evidence="10" type="ORF">AW10_02805</name>
</gene>
<feature type="disulfide bond" evidence="8">
    <location>
        <begin position="198"/>
        <end position="245"/>
    </location>
</feature>
<name>A0A011PPK6_9PROT</name>
<dbReference type="InterPro" id="IPR005073">
    <property type="entry name" value="Peptidase_M74"/>
</dbReference>
<dbReference type="EMBL" id="JEMX01000065">
    <property type="protein sequence ID" value="EXI78815.1"/>
    <property type="molecule type" value="Genomic_DNA"/>
</dbReference>
<dbReference type="GO" id="GO:0008237">
    <property type="term" value="F:metallopeptidase activity"/>
    <property type="evidence" value="ECO:0007669"/>
    <property type="project" value="UniProtKB-KW"/>
</dbReference>
<keyword evidence="6" id="KW-0862">Zinc</keyword>
<keyword evidence="7" id="KW-0482">Metalloprotease</keyword>
<evidence type="ECO:0000256" key="6">
    <source>
        <dbReference type="ARBA" id="ARBA00022833"/>
    </source>
</evidence>
<dbReference type="InterPro" id="IPR009045">
    <property type="entry name" value="Zn_M74/Hedgehog-like"/>
</dbReference>
<dbReference type="GO" id="GO:0004252">
    <property type="term" value="F:serine-type endopeptidase activity"/>
    <property type="evidence" value="ECO:0007669"/>
    <property type="project" value="InterPro"/>
</dbReference>
<evidence type="ECO:0000313" key="11">
    <source>
        <dbReference type="Proteomes" id="UP000021816"/>
    </source>
</evidence>